<keyword evidence="3" id="KW-0274">FAD</keyword>
<dbReference type="InterPro" id="IPR050315">
    <property type="entry name" value="FAD-oxidoreductase_2"/>
</dbReference>
<evidence type="ECO:0000256" key="2">
    <source>
        <dbReference type="ARBA" id="ARBA00022630"/>
    </source>
</evidence>
<comment type="caution">
    <text evidence="6">The sequence shown here is derived from an EMBL/GenBank/DDBJ whole genome shotgun (WGS) entry which is preliminary data.</text>
</comment>
<name>A0A964T1F3_9HYPH</name>
<keyword evidence="4" id="KW-0560">Oxidoreductase</keyword>
<keyword evidence="2" id="KW-0285">Flavoprotein</keyword>
<keyword evidence="7" id="KW-1185">Reference proteome</keyword>
<dbReference type="InterPro" id="IPR036188">
    <property type="entry name" value="FAD/NAD-bd_sf"/>
</dbReference>
<accession>A0A964T1F3</accession>
<dbReference type="Gene3D" id="3.90.700.10">
    <property type="entry name" value="Succinate dehydrogenase/fumarate reductase flavoprotein, catalytic domain"/>
    <property type="match status" value="1"/>
</dbReference>
<gene>
    <name evidence="6" type="ORF">E4O86_02335</name>
</gene>
<dbReference type="InterPro" id="IPR027477">
    <property type="entry name" value="Succ_DH/fumarate_Rdtase_cat_sf"/>
</dbReference>
<dbReference type="RefSeq" id="WP_161138909.1">
    <property type="nucleotide sequence ID" value="NZ_SPKJ01000004.1"/>
</dbReference>
<dbReference type="PANTHER" id="PTHR43400">
    <property type="entry name" value="FUMARATE REDUCTASE"/>
    <property type="match status" value="1"/>
</dbReference>
<dbReference type="Pfam" id="PF00890">
    <property type="entry name" value="FAD_binding_2"/>
    <property type="match status" value="1"/>
</dbReference>
<dbReference type="OrthoDB" id="3178130at2"/>
<dbReference type="GO" id="GO:0016491">
    <property type="term" value="F:oxidoreductase activity"/>
    <property type="evidence" value="ECO:0007669"/>
    <property type="project" value="UniProtKB-KW"/>
</dbReference>
<organism evidence="6 7">
    <name type="scientific">Propylenella binzhouense</name>
    <dbReference type="NCBI Taxonomy" id="2555902"/>
    <lineage>
        <taxon>Bacteria</taxon>
        <taxon>Pseudomonadati</taxon>
        <taxon>Pseudomonadota</taxon>
        <taxon>Alphaproteobacteria</taxon>
        <taxon>Hyphomicrobiales</taxon>
        <taxon>Propylenellaceae</taxon>
        <taxon>Propylenella</taxon>
    </lineage>
</organism>
<evidence type="ECO:0000313" key="7">
    <source>
        <dbReference type="Proteomes" id="UP000773614"/>
    </source>
</evidence>
<dbReference type="AlphaFoldDB" id="A0A964T1F3"/>
<dbReference type="EMBL" id="SPKJ01000004">
    <property type="protein sequence ID" value="MYZ46560.1"/>
    <property type="molecule type" value="Genomic_DNA"/>
</dbReference>
<evidence type="ECO:0000259" key="5">
    <source>
        <dbReference type="Pfam" id="PF00890"/>
    </source>
</evidence>
<feature type="domain" description="FAD-dependent oxidoreductase 2 FAD-binding" evidence="5">
    <location>
        <begin position="11"/>
        <end position="427"/>
    </location>
</feature>
<dbReference type="SUPFAM" id="SSF56425">
    <property type="entry name" value="Succinate dehydrogenase/fumarate reductase flavoprotein, catalytic domain"/>
    <property type="match status" value="1"/>
</dbReference>
<reference evidence="6" key="1">
    <citation type="submission" date="2019-03" db="EMBL/GenBank/DDBJ databases">
        <title>Afifella sp. nov., isolated from activated sludge.</title>
        <authorList>
            <person name="Li Q."/>
            <person name="Liu Y."/>
        </authorList>
    </citation>
    <scope>NUCLEOTIDE SEQUENCE</scope>
    <source>
        <strain evidence="6">L72</strain>
    </source>
</reference>
<dbReference type="GO" id="GO:0008202">
    <property type="term" value="P:steroid metabolic process"/>
    <property type="evidence" value="ECO:0007669"/>
    <property type="project" value="UniProtKB-ARBA"/>
</dbReference>
<proteinExistence type="predicted"/>
<evidence type="ECO:0000313" key="6">
    <source>
        <dbReference type="EMBL" id="MYZ46560.1"/>
    </source>
</evidence>
<dbReference type="SUPFAM" id="SSF51905">
    <property type="entry name" value="FAD/NAD(P)-binding domain"/>
    <property type="match status" value="1"/>
</dbReference>
<evidence type="ECO:0000256" key="3">
    <source>
        <dbReference type="ARBA" id="ARBA00022827"/>
    </source>
</evidence>
<dbReference type="Proteomes" id="UP000773614">
    <property type="component" value="Unassembled WGS sequence"/>
</dbReference>
<dbReference type="PRINTS" id="PR00411">
    <property type="entry name" value="PNDRDTASEI"/>
</dbReference>
<dbReference type="PANTHER" id="PTHR43400:SF10">
    <property type="entry name" value="3-OXOSTEROID 1-DEHYDROGENASE"/>
    <property type="match status" value="1"/>
</dbReference>
<evidence type="ECO:0000256" key="1">
    <source>
        <dbReference type="ARBA" id="ARBA00001974"/>
    </source>
</evidence>
<dbReference type="Gene3D" id="3.50.50.60">
    <property type="entry name" value="FAD/NAD(P)-binding domain"/>
    <property type="match status" value="1"/>
</dbReference>
<dbReference type="InterPro" id="IPR003953">
    <property type="entry name" value="FAD-dep_OxRdtase_2_FAD-bd"/>
</dbReference>
<protein>
    <submittedName>
        <fullName evidence="6">FAD-binding protein</fullName>
    </submittedName>
</protein>
<evidence type="ECO:0000256" key="4">
    <source>
        <dbReference type="ARBA" id="ARBA00023002"/>
    </source>
</evidence>
<sequence>MPNLEWDLEVDVLVAGAGGAGLAAAILAHDAGASVAITEKLPRPGGNTAISTGSVPGAGTRFQRAAGIEDDGARFERDLLALSGSHDADHLVHALAHRSAELVEWLVDDAGIRLDIITDYRHVGHSVPRLHAPSSRKGEDLTNDLLAAVSRRDIPLALSSPVVSLLQDENRIVVGAVTRSADGAELRIGFKKLILCVNGFGQASDLVRRHCPEIAEAMYVGARGSEGEAIRWGEELGARMGNMKSYQAYAAILHPHGELLSWTTIEKGGILVNEQGDRFGDEAIGYSGFAASVKAQKGPVTAIFDQAIYEIAAREPWFKEILDYGAVKPAGSVRELAVALEVDERRLGAAFETYNRAASGEIADPFGRTEFGVAPLKPTFWHARVVPALLSTQGGLMTDAEGRVLDRSGERIPNLFAAGGAVAGISGREGGIGYSSGSGLLHALGLGWIAARTATREIFSESR</sequence>
<comment type="cofactor">
    <cofactor evidence="1">
        <name>FAD</name>
        <dbReference type="ChEBI" id="CHEBI:57692"/>
    </cofactor>
</comment>